<comment type="caution">
    <text evidence="1">The sequence shown here is derived from an EMBL/GenBank/DDBJ whole genome shotgun (WGS) entry which is preliminary data.</text>
</comment>
<accession>A0A495R849</accession>
<keyword evidence="2" id="KW-1185">Reference proteome</keyword>
<reference evidence="1 2" key="1">
    <citation type="submission" date="2018-10" db="EMBL/GenBank/DDBJ databases">
        <title>Genomic Encyclopedia of Archaeal and Bacterial Type Strains, Phase II (KMG-II): from individual species to whole genera.</title>
        <authorList>
            <person name="Goeker M."/>
        </authorList>
    </citation>
    <scope>NUCLEOTIDE SEQUENCE [LARGE SCALE GENOMIC DNA]</scope>
    <source>
        <strain evidence="1 2">DSM 11927</strain>
    </source>
</reference>
<dbReference type="RefSeq" id="WP_121303511.1">
    <property type="nucleotide sequence ID" value="NZ_RBWW01000001.1"/>
</dbReference>
<protein>
    <submittedName>
        <fullName evidence="1">Uncharacterized protein</fullName>
    </submittedName>
</protein>
<evidence type="ECO:0000313" key="2">
    <source>
        <dbReference type="Proteomes" id="UP000268233"/>
    </source>
</evidence>
<name>A0A495R849_9EURY</name>
<dbReference type="AlphaFoldDB" id="A0A495R849"/>
<evidence type="ECO:0000313" key="1">
    <source>
        <dbReference type="EMBL" id="RKS83493.1"/>
    </source>
</evidence>
<organism evidence="1 2">
    <name type="scientific">Haloarcula quadrata</name>
    <dbReference type="NCBI Taxonomy" id="182779"/>
    <lineage>
        <taxon>Archaea</taxon>
        <taxon>Methanobacteriati</taxon>
        <taxon>Methanobacteriota</taxon>
        <taxon>Stenosarchaea group</taxon>
        <taxon>Halobacteria</taxon>
        <taxon>Halobacteriales</taxon>
        <taxon>Haloarculaceae</taxon>
        <taxon>Haloarcula</taxon>
    </lineage>
</organism>
<gene>
    <name evidence="1" type="ORF">BDK61_2878</name>
</gene>
<proteinExistence type="predicted"/>
<dbReference type="Proteomes" id="UP000268233">
    <property type="component" value="Unassembled WGS sequence"/>
</dbReference>
<dbReference type="EMBL" id="RBWW01000001">
    <property type="protein sequence ID" value="RKS83493.1"/>
    <property type="molecule type" value="Genomic_DNA"/>
</dbReference>
<sequence>MTDEIRSASEVEGVSDREQEFYQGKIEDMEEKQGRLSQPAYVRFGVDAMIDGVWTIDDICELTGVPRSTVEETVEQELYRGNIEHAEDLATGGKFKSGFVTVDE</sequence>